<reference evidence="1" key="1">
    <citation type="journal article" date="2020" name="Stud. Mycol.">
        <title>101 Dothideomycetes genomes: a test case for predicting lifestyles and emergence of pathogens.</title>
        <authorList>
            <person name="Haridas S."/>
            <person name="Albert R."/>
            <person name="Binder M."/>
            <person name="Bloem J."/>
            <person name="Labutti K."/>
            <person name="Salamov A."/>
            <person name="Andreopoulos B."/>
            <person name="Baker S."/>
            <person name="Barry K."/>
            <person name="Bills G."/>
            <person name="Bluhm B."/>
            <person name="Cannon C."/>
            <person name="Castanera R."/>
            <person name="Culley D."/>
            <person name="Daum C."/>
            <person name="Ezra D."/>
            <person name="Gonzalez J."/>
            <person name="Henrissat B."/>
            <person name="Kuo A."/>
            <person name="Liang C."/>
            <person name="Lipzen A."/>
            <person name="Lutzoni F."/>
            <person name="Magnuson J."/>
            <person name="Mondo S."/>
            <person name="Nolan M."/>
            <person name="Ohm R."/>
            <person name="Pangilinan J."/>
            <person name="Park H.-J."/>
            <person name="Ramirez L."/>
            <person name="Alfaro M."/>
            <person name="Sun H."/>
            <person name="Tritt A."/>
            <person name="Yoshinaga Y."/>
            <person name="Zwiers L.-H."/>
            <person name="Turgeon B."/>
            <person name="Goodwin S."/>
            <person name="Spatafora J."/>
            <person name="Crous P."/>
            <person name="Grigoriev I."/>
        </authorList>
    </citation>
    <scope>NUCLEOTIDE SEQUENCE</scope>
    <source>
        <strain evidence="1">CBS 122368</strain>
    </source>
</reference>
<proteinExistence type="predicted"/>
<organism evidence="1 2">
    <name type="scientific">Trematosphaeria pertusa</name>
    <dbReference type="NCBI Taxonomy" id="390896"/>
    <lineage>
        <taxon>Eukaryota</taxon>
        <taxon>Fungi</taxon>
        <taxon>Dikarya</taxon>
        <taxon>Ascomycota</taxon>
        <taxon>Pezizomycotina</taxon>
        <taxon>Dothideomycetes</taxon>
        <taxon>Pleosporomycetidae</taxon>
        <taxon>Pleosporales</taxon>
        <taxon>Massarineae</taxon>
        <taxon>Trematosphaeriaceae</taxon>
        <taxon>Trematosphaeria</taxon>
    </lineage>
</organism>
<accession>A0A6A6IMQ4</accession>
<dbReference type="GeneID" id="54574786"/>
<keyword evidence="2" id="KW-1185">Reference proteome</keyword>
<sequence length="103" mass="11441">MSKPLALLPSTVFWRLYVTLTFTPLSICSTWLESRTRLSSSDTRQGERKAEDAVFYVQEDAAVPWTNGRIVASHHPDAHAIPVGIHHVVEAVLGEELVGTMLK</sequence>
<name>A0A6A6IMQ4_9PLEO</name>
<dbReference type="AlphaFoldDB" id="A0A6A6IMQ4"/>
<evidence type="ECO:0000313" key="1">
    <source>
        <dbReference type="EMBL" id="KAF2251112.1"/>
    </source>
</evidence>
<dbReference type="RefSeq" id="XP_033686116.1">
    <property type="nucleotide sequence ID" value="XM_033821456.1"/>
</dbReference>
<evidence type="ECO:0000313" key="2">
    <source>
        <dbReference type="Proteomes" id="UP000800094"/>
    </source>
</evidence>
<dbReference type="Proteomes" id="UP000800094">
    <property type="component" value="Unassembled WGS sequence"/>
</dbReference>
<protein>
    <submittedName>
        <fullName evidence="1">Uncharacterized protein</fullName>
    </submittedName>
</protein>
<gene>
    <name evidence="1" type="ORF">BU26DRAFT_276404</name>
</gene>
<dbReference type="EMBL" id="ML987193">
    <property type="protein sequence ID" value="KAF2251112.1"/>
    <property type="molecule type" value="Genomic_DNA"/>
</dbReference>